<reference evidence="2 3" key="1">
    <citation type="submission" date="2019-09" db="EMBL/GenBank/DDBJ databases">
        <title>YIM 132180 draft genome.</title>
        <authorList>
            <person name="Zhang K."/>
        </authorList>
    </citation>
    <scope>NUCLEOTIDE SEQUENCE [LARGE SCALE GENOMIC DNA]</scope>
    <source>
        <strain evidence="2 3">YIM 132180</strain>
    </source>
</reference>
<dbReference type="EMBL" id="VZDO01000006">
    <property type="protein sequence ID" value="KAB0680088.1"/>
    <property type="molecule type" value="Genomic_DNA"/>
</dbReference>
<dbReference type="Proteomes" id="UP000432089">
    <property type="component" value="Unassembled WGS sequence"/>
</dbReference>
<comment type="caution">
    <text evidence="2">The sequence shown here is derived from an EMBL/GenBank/DDBJ whole genome shotgun (WGS) entry which is preliminary data.</text>
</comment>
<organism evidence="2 3">
    <name type="scientific">Plantimonas leprariae</name>
    <dbReference type="NCBI Taxonomy" id="2615207"/>
    <lineage>
        <taxon>Bacteria</taxon>
        <taxon>Pseudomonadati</taxon>
        <taxon>Pseudomonadota</taxon>
        <taxon>Alphaproteobacteria</taxon>
        <taxon>Hyphomicrobiales</taxon>
        <taxon>Aurantimonadaceae</taxon>
        <taxon>Plantimonas</taxon>
    </lineage>
</organism>
<keyword evidence="3" id="KW-1185">Reference proteome</keyword>
<evidence type="ECO:0000256" key="1">
    <source>
        <dbReference type="SAM" id="MobiDB-lite"/>
    </source>
</evidence>
<evidence type="ECO:0000313" key="3">
    <source>
        <dbReference type="Proteomes" id="UP000432089"/>
    </source>
</evidence>
<name>A0A7V7PPS9_9HYPH</name>
<feature type="region of interest" description="Disordered" evidence="1">
    <location>
        <begin position="43"/>
        <end position="73"/>
    </location>
</feature>
<evidence type="ECO:0000313" key="2">
    <source>
        <dbReference type="EMBL" id="KAB0680088.1"/>
    </source>
</evidence>
<gene>
    <name evidence="2" type="ORF">F6X38_09775</name>
</gene>
<sequence>MVGGEIITNGRPDAEPHLYHDRRLGFVPQGCDCRSLRALLSPPVRSHPAAGLDQRQSRGRPPASRRFGHRSAGHACRTDRLRHGDGRAEIPAGAHELRARRRRCPHPLCRLRLRGEPLWPSPRPLSRPSRRSPIPASCWSAPCRRTPPCSSTMPSWTCCASRPCRASR</sequence>
<proteinExistence type="predicted"/>
<protein>
    <submittedName>
        <fullName evidence="2">Uncharacterized protein</fullName>
    </submittedName>
</protein>
<dbReference type="AlphaFoldDB" id="A0A7V7PPS9"/>
<accession>A0A7V7PPS9</accession>